<reference evidence="19 20" key="1">
    <citation type="submission" date="2018-05" db="EMBL/GenBank/DDBJ databases">
        <title>Evolution of GPA BGCs.</title>
        <authorList>
            <person name="Waglechner N."/>
            <person name="Wright G.D."/>
        </authorList>
    </citation>
    <scope>NUCLEOTIDE SEQUENCE [LARGE SCALE GENOMIC DNA]</scope>
    <source>
        <strain evidence="19 20">A82846</strain>
    </source>
</reference>
<evidence type="ECO:0000256" key="3">
    <source>
        <dbReference type="ARBA" id="ARBA00015325"/>
    </source>
</evidence>
<evidence type="ECO:0000313" key="19">
    <source>
        <dbReference type="EMBL" id="RSM85020.1"/>
    </source>
</evidence>
<comment type="similarity">
    <text evidence="2">Belongs to the OXA1/ALB3/YidC family. Type 1 subfamily.</text>
</comment>
<proteinExistence type="inferred from homology"/>
<evidence type="ECO:0000256" key="4">
    <source>
        <dbReference type="ARBA" id="ARBA00022448"/>
    </source>
</evidence>
<keyword evidence="9 17" id="KW-0472">Membrane</keyword>
<comment type="function">
    <text evidence="11">Required for the insertion and/or proper folding and/or complex formation of integral membrane proteins into the membrane. Involved in integration of membrane proteins that insert both dependently and independently of the Sec translocase complex, as well as at least some lipoproteins. Aids folding of multispanning membrane proteins.</text>
</comment>
<dbReference type="RefSeq" id="WP_037267163.1">
    <property type="nucleotide sequence ID" value="NZ_QHKI01000014.1"/>
</dbReference>
<keyword evidence="6 16" id="KW-0812">Transmembrane</keyword>
<keyword evidence="8 17" id="KW-1133">Transmembrane helix</keyword>
<evidence type="ECO:0000256" key="8">
    <source>
        <dbReference type="ARBA" id="ARBA00022989"/>
    </source>
</evidence>
<evidence type="ECO:0000256" key="6">
    <source>
        <dbReference type="ARBA" id="ARBA00022692"/>
    </source>
</evidence>
<dbReference type="InterPro" id="IPR001708">
    <property type="entry name" value="YidC/ALB3/OXA1/COX18"/>
</dbReference>
<evidence type="ECO:0000256" key="15">
    <source>
        <dbReference type="ARBA" id="ARBA00033342"/>
    </source>
</evidence>
<dbReference type="Pfam" id="PF02096">
    <property type="entry name" value="60KD_IMP"/>
    <property type="match status" value="1"/>
</dbReference>
<dbReference type="Proteomes" id="UP000287547">
    <property type="component" value="Unassembled WGS sequence"/>
</dbReference>
<evidence type="ECO:0000259" key="18">
    <source>
        <dbReference type="Pfam" id="PF02096"/>
    </source>
</evidence>
<organism evidence="19 20">
    <name type="scientific">Kibdelosporangium aridum</name>
    <dbReference type="NCBI Taxonomy" id="2030"/>
    <lineage>
        <taxon>Bacteria</taxon>
        <taxon>Bacillati</taxon>
        <taxon>Actinomycetota</taxon>
        <taxon>Actinomycetes</taxon>
        <taxon>Pseudonocardiales</taxon>
        <taxon>Pseudonocardiaceae</taxon>
        <taxon>Kibdelosporangium</taxon>
    </lineage>
</organism>
<keyword evidence="4" id="KW-0813">Transport</keyword>
<dbReference type="GO" id="GO:0032977">
    <property type="term" value="F:membrane insertase activity"/>
    <property type="evidence" value="ECO:0007669"/>
    <property type="project" value="InterPro"/>
</dbReference>
<dbReference type="NCBIfam" id="TIGR03592">
    <property type="entry name" value="yidC_oxa1_cterm"/>
    <property type="match status" value="1"/>
</dbReference>
<evidence type="ECO:0000256" key="7">
    <source>
        <dbReference type="ARBA" id="ARBA00022927"/>
    </source>
</evidence>
<dbReference type="CDD" id="cd20070">
    <property type="entry name" value="5TM_YidC_Alb3"/>
    <property type="match status" value="1"/>
</dbReference>
<comment type="caution">
    <text evidence="19">The sequence shown here is derived from an EMBL/GenBank/DDBJ whole genome shotgun (WGS) entry which is preliminary data.</text>
</comment>
<dbReference type="InterPro" id="IPR047196">
    <property type="entry name" value="YidC_ALB_C"/>
</dbReference>
<evidence type="ECO:0000256" key="2">
    <source>
        <dbReference type="ARBA" id="ARBA00010527"/>
    </source>
</evidence>
<evidence type="ECO:0000256" key="1">
    <source>
        <dbReference type="ARBA" id="ARBA00004651"/>
    </source>
</evidence>
<evidence type="ECO:0000256" key="17">
    <source>
        <dbReference type="SAM" id="Phobius"/>
    </source>
</evidence>
<sequence length="211" mass="22998">MFDFLDVPAHGAYELVSLIASATGTAAAIVLFTAAVRLLLHPLARSAIRGEKARAALAPQATKLREKHKKNPERMQRELLALYQDNGVSMFAGCLPMLLQIPVFMVLYRLFTAGSFDGTPNNLLSDVLFGAPLGSHFFSSGADVFVFLGLFAALLVVGYFASRAMPEETPKFLRLLPFGTSFAVAVIPLAAGLYLLTTTTWTVLERAYLRR</sequence>
<keyword evidence="5" id="KW-1003">Cell membrane</keyword>
<dbReference type="GO" id="GO:0051205">
    <property type="term" value="P:protein insertion into membrane"/>
    <property type="evidence" value="ECO:0007669"/>
    <property type="project" value="TreeGrafter"/>
</dbReference>
<accession>A0A428ZAJ6</accession>
<keyword evidence="10" id="KW-0143">Chaperone</keyword>
<evidence type="ECO:0000256" key="10">
    <source>
        <dbReference type="ARBA" id="ARBA00023186"/>
    </source>
</evidence>
<evidence type="ECO:0000256" key="5">
    <source>
        <dbReference type="ARBA" id="ARBA00022475"/>
    </source>
</evidence>
<dbReference type="AlphaFoldDB" id="A0A428ZAJ6"/>
<evidence type="ECO:0000256" key="12">
    <source>
        <dbReference type="ARBA" id="ARBA00026028"/>
    </source>
</evidence>
<dbReference type="GO" id="GO:0015031">
    <property type="term" value="P:protein transport"/>
    <property type="evidence" value="ECO:0007669"/>
    <property type="project" value="UniProtKB-KW"/>
</dbReference>
<evidence type="ECO:0000256" key="16">
    <source>
        <dbReference type="RuleBase" id="RU003945"/>
    </source>
</evidence>
<evidence type="ECO:0000256" key="9">
    <source>
        <dbReference type="ARBA" id="ARBA00023136"/>
    </source>
</evidence>
<feature type="transmembrane region" description="Helical" evidence="17">
    <location>
        <begin position="172"/>
        <end position="196"/>
    </location>
</feature>
<feature type="transmembrane region" description="Helical" evidence="17">
    <location>
        <begin position="87"/>
        <end position="111"/>
    </location>
</feature>
<evidence type="ECO:0000256" key="14">
    <source>
        <dbReference type="ARBA" id="ARBA00033245"/>
    </source>
</evidence>
<dbReference type="InterPro" id="IPR028055">
    <property type="entry name" value="YidC/Oxa/ALB_C"/>
</dbReference>
<gene>
    <name evidence="19" type="ORF">DMH04_19410</name>
</gene>
<dbReference type="PANTHER" id="PTHR12428:SF65">
    <property type="entry name" value="CYTOCHROME C OXIDASE ASSEMBLY PROTEIN COX18, MITOCHONDRIAL"/>
    <property type="match status" value="1"/>
</dbReference>
<evidence type="ECO:0000313" key="20">
    <source>
        <dbReference type="Proteomes" id="UP000287547"/>
    </source>
</evidence>
<dbReference type="GO" id="GO:0005886">
    <property type="term" value="C:plasma membrane"/>
    <property type="evidence" value="ECO:0007669"/>
    <property type="project" value="UniProtKB-SubCell"/>
</dbReference>
<dbReference type="EMBL" id="QHKI01000014">
    <property type="protein sequence ID" value="RSM85020.1"/>
    <property type="molecule type" value="Genomic_DNA"/>
</dbReference>
<comment type="subunit">
    <text evidence="12">Interacts with the Sec translocase complex via SecD. Specifically interacts with transmembrane segments of nascent integral membrane proteins during membrane integration.</text>
</comment>
<dbReference type="PANTHER" id="PTHR12428">
    <property type="entry name" value="OXA1"/>
    <property type="match status" value="1"/>
</dbReference>
<feature type="transmembrane region" description="Helical" evidence="17">
    <location>
        <begin position="15"/>
        <end position="40"/>
    </location>
</feature>
<feature type="domain" description="Membrane insertase YidC/Oxa/ALB C-terminal" evidence="18">
    <location>
        <begin position="27"/>
        <end position="210"/>
    </location>
</feature>
<name>A0A428ZAJ6_KIBAR</name>
<evidence type="ECO:0000256" key="11">
    <source>
        <dbReference type="ARBA" id="ARBA00025034"/>
    </source>
</evidence>
<feature type="transmembrane region" description="Helical" evidence="17">
    <location>
        <begin position="137"/>
        <end position="160"/>
    </location>
</feature>
<evidence type="ECO:0000256" key="13">
    <source>
        <dbReference type="ARBA" id="ARBA00031538"/>
    </source>
</evidence>
<comment type="subcellular location">
    <subcellularLocation>
        <location evidence="1">Cell membrane</location>
        <topology evidence="1">Multi-pass membrane protein</topology>
    </subcellularLocation>
    <subcellularLocation>
        <location evidence="16">Membrane</location>
        <topology evidence="16">Multi-pass membrane protein</topology>
    </subcellularLocation>
</comment>
<protein>
    <recommendedName>
        <fullName evidence="3">Membrane protein insertase YidC</fullName>
    </recommendedName>
    <alternativeName>
        <fullName evidence="15">Foldase YidC</fullName>
    </alternativeName>
    <alternativeName>
        <fullName evidence="14">Membrane integrase YidC</fullName>
    </alternativeName>
    <alternativeName>
        <fullName evidence="13">Membrane protein YidC</fullName>
    </alternativeName>
</protein>
<keyword evidence="7" id="KW-0653">Protein transport</keyword>
<dbReference type="OrthoDB" id="9780552at2"/>